<dbReference type="InterPro" id="IPR036390">
    <property type="entry name" value="WH_DNA-bd_sf"/>
</dbReference>
<evidence type="ECO:0000259" key="3">
    <source>
        <dbReference type="Pfam" id="PF00294"/>
    </source>
</evidence>
<name>A0A6A7Y624_9HYPH</name>
<dbReference type="InterPro" id="IPR011611">
    <property type="entry name" value="PfkB_dom"/>
</dbReference>
<dbReference type="Gene3D" id="1.10.10.10">
    <property type="entry name" value="Winged helix-like DNA-binding domain superfamily/Winged helix DNA-binding domain"/>
    <property type="match status" value="1"/>
</dbReference>
<dbReference type="RefSeq" id="WP_153481043.1">
    <property type="nucleotide sequence ID" value="NZ_VWNA01000001.1"/>
</dbReference>
<keyword evidence="5" id="KW-1185">Reference proteome</keyword>
<gene>
    <name evidence="4" type="ORF">F0357_10860</name>
</gene>
<dbReference type="PANTHER" id="PTHR10584:SF166">
    <property type="entry name" value="RIBOKINASE"/>
    <property type="match status" value="1"/>
</dbReference>
<dbReference type="Pfam" id="PF00294">
    <property type="entry name" value="PfkB"/>
    <property type="match status" value="1"/>
</dbReference>
<evidence type="ECO:0000313" key="4">
    <source>
        <dbReference type="EMBL" id="MQT13132.1"/>
    </source>
</evidence>
<dbReference type="Pfam" id="PF13412">
    <property type="entry name" value="HTH_24"/>
    <property type="match status" value="1"/>
</dbReference>
<dbReference type="InterPro" id="IPR029056">
    <property type="entry name" value="Ribokinase-like"/>
</dbReference>
<organism evidence="4 5">
    <name type="scientific">Segnochrobactrum spirostomi</name>
    <dbReference type="NCBI Taxonomy" id="2608987"/>
    <lineage>
        <taxon>Bacteria</taxon>
        <taxon>Pseudomonadati</taxon>
        <taxon>Pseudomonadota</taxon>
        <taxon>Alphaproteobacteria</taxon>
        <taxon>Hyphomicrobiales</taxon>
        <taxon>Segnochrobactraceae</taxon>
        <taxon>Segnochrobactrum</taxon>
    </lineage>
</organism>
<evidence type="ECO:0000313" key="5">
    <source>
        <dbReference type="Proteomes" id="UP000332515"/>
    </source>
</evidence>
<dbReference type="Proteomes" id="UP000332515">
    <property type="component" value="Unassembled WGS sequence"/>
</dbReference>
<dbReference type="CDD" id="cd01941">
    <property type="entry name" value="YeiC_kinase_like"/>
    <property type="match status" value="1"/>
</dbReference>
<dbReference type="SUPFAM" id="SSF46785">
    <property type="entry name" value="Winged helix' DNA-binding domain"/>
    <property type="match status" value="1"/>
</dbReference>
<dbReference type="Gene3D" id="3.40.1190.20">
    <property type="match status" value="1"/>
</dbReference>
<proteinExistence type="predicted"/>
<evidence type="ECO:0000256" key="1">
    <source>
        <dbReference type="ARBA" id="ARBA00022679"/>
    </source>
</evidence>
<dbReference type="EMBL" id="VWNA01000001">
    <property type="protein sequence ID" value="MQT13132.1"/>
    <property type="molecule type" value="Genomic_DNA"/>
</dbReference>
<comment type="caution">
    <text evidence="4">The sequence shown here is derived from an EMBL/GenBank/DDBJ whole genome shotgun (WGS) entry which is preliminary data.</text>
</comment>
<dbReference type="PANTHER" id="PTHR10584">
    <property type="entry name" value="SUGAR KINASE"/>
    <property type="match status" value="1"/>
</dbReference>
<keyword evidence="2" id="KW-0418">Kinase</keyword>
<dbReference type="AlphaFoldDB" id="A0A6A7Y624"/>
<evidence type="ECO:0000256" key="2">
    <source>
        <dbReference type="ARBA" id="ARBA00022777"/>
    </source>
</evidence>
<protein>
    <submittedName>
        <fullName evidence="4">Winged helix-turn-helix transcriptional regulator</fullName>
    </submittedName>
</protein>
<reference evidence="4 5" key="1">
    <citation type="submission" date="2019-09" db="EMBL/GenBank/DDBJ databases">
        <title>Segnochrobactrum spirostomi gen. nov., sp. nov., isolated from the ciliate Spirostomum cf. yagiui and description of a novel family, Segnochrobactraceae fam. nov. within the order Rhizobiales of the class Alphaproteobacteria.</title>
        <authorList>
            <person name="Akter S."/>
            <person name="Shazib S.U.A."/>
            <person name="Shin M.K."/>
        </authorList>
    </citation>
    <scope>NUCLEOTIDE SEQUENCE [LARGE SCALE GENOMIC DNA]</scope>
    <source>
        <strain evidence="4 5">Sp-1</strain>
    </source>
</reference>
<feature type="domain" description="Carbohydrate kinase PfkB" evidence="3">
    <location>
        <begin position="62"/>
        <end position="346"/>
    </location>
</feature>
<dbReference type="InterPro" id="IPR036388">
    <property type="entry name" value="WH-like_DNA-bd_sf"/>
</dbReference>
<sequence>MSTLTDQERAVLDAIAADPFAGQQAIADRLGMPRSTVAAHIAQLVRKGRLLGRAYVLAPVRSVLVVGGAVIDRKYRAFEPVRADTSNPVSSGRTFGGVGRNVAEQLARAGVATRFASAVGDDDNGRALLAHLKAAGADVSGVAVLPGAPTAEYVAVLEPDGSLHAGLADMAIFDRIAPEDLDRLAPAFAASDWVFFDANLPARVIAAIVEHGRRSGCRIAADAVSVAKARKLPGDLTGIDLLFLNRDEAAAVLGETAPSDVVPERTAEALVARGATAVVLTLGAAGLVIARRASPPVRVAAEPAAVVDVTGAGDALVAGTLARLVAGDDLVSAAAVGARLAAITVAGAASVHPTLGPDLLEDLALAATAAL</sequence>
<accession>A0A6A7Y624</accession>
<dbReference type="SUPFAM" id="SSF53613">
    <property type="entry name" value="Ribokinase-like"/>
    <property type="match status" value="1"/>
</dbReference>
<keyword evidence="1" id="KW-0808">Transferase</keyword>
<dbReference type="GO" id="GO:0016301">
    <property type="term" value="F:kinase activity"/>
    <property type="evidence" value="ECO:0007669"/>
    <property type="project" value="UniProtKB-KW"/>
</dbReference>